<dbReference type="GeneID" id="75832475"/>
<comment type="caution">
    <text evidence="4">The sequence shown here is derived from an EMBL/GenBank/DDBJ whole genome shotgun (WGS) entry which is preliminary data.</text>
</comment>
<gene>
    <name evidence="4" type="ORF">J7T54_005992</name>
</gene>
<dbReference type="PROSITE" id="PS50157">
    <property type="entry name" value="ZINC_FINGER_C2H2_2"/>
    <property type="match status" value="1"/>
</dbReference>
<feature type="compositionally biased region" description="Polar residues" evidence="2">
    <location>
        <begin position="501"/>
        <end position="510"/>
    </location>
</feature>
<keyword evidence="1" id="KW-0479">Metal-binding</keyword>
<dbReference type="EMBL" id="JAGIXG020000001">
    <property type="protein sequence ID" value="KAI6785658.1"/>
    <property type="molecule type" value="Genomic_DNA"/>
</dbReference>
<evidence type="ECO:0000256" key="1">
    <source>
        <dbReference type="PROSITE-ProRule" id="PRU00042"/>
    </source>
</evidence>
<evidence type="ECO:0000259" key="3">
    <source>
        <dbReference type="PROSITE" id="PS50157"/>
    </source>
</evidence>
<evidence type="ECO:0000256" key="2">
    <source>
        <dbReference type="SAM" id="MobiDB-lite"/>
    </source>
</evidence>
<keyword evidence="1" id="KW-0862">Zinc</keyword>
<sequence length="521" mass="57189">MTFGSGDNGDLDKADVASQCSSCPSCAVPCDDACDAQPCDETCETEPCTDTCFVEPCPPDCAVPSPPCNSPDCDKDDVCADQACLQSALPPRCVPEAAAAAEALTSFADMDALSFDLTAGAGAYPNYQNAQEYDWSMGPQQQAHMQLPPPQHQQQQQQQGPGPSMITTNNALFDFNALLNSAPNLPQAYDHGFFNHLHEFHWDHQNHSHQHGHGGGQHQNHPCPIDSSTTVESTCRLPVTANTYMSMPGGLGQQPPFQYCGYASHNPAAYADHVLTAHTDLLRQWPLFSQQNPPSSTYINNYHYMQNQNNIIGSQQDINQEQWQQPLAPQEPRMDSAPVSSSTAASVPQSPQRKQSTPGTPLSQEMTDAASDSAAAQVKQPKESQLLDCSNAYKCFWRDPRTGHHCQQNFDSADDLDAHSRSEHVKFLERCDSANPKDVDKHGQPKRGYKCMWLGCKREGDIFSTRAKLSRHLQTHTGYQPEIVKQNLDEVIHLKRKPPQFGSQTPTSIKSEAAPDAELSA</sequence>
<feature type="domain" description="C2H2-type" evidence="3">
    <location>
        <begin position="454"/>
        <end position="481"/>
    </location>
</feature>
<keyword evidence="5" id="KW-1185">Reference proteome</keyword>
<dbReference type="GO" id="GO:0008270">
    <property type="term" value="F:zinc ion binding"/>
    <property type="evidence" value="ECO:0007669"/>
    <property type="project" value="UniProtKB-KW"/>
</dbReference>
<dbReference type="AlphaFoldDB" id="A0A9P9Y945"/>
<feature type="compositionally biased region" description="Low complexity" evidence="2">
    <location>
        <begin position="336"/>
        <end position="352"/>
    </location>
</feature>
<keyword evidence="1" id="KW-0863">Zinc-finger</keyword>
<dbReference type="RefSeq" id="XP_051366514.1">
    <property type="nucleotide sequence ID" value="XM_051502592.1"/>
</dbReference>
<dbReference type="SMART" id="SM00355">
    <property type="entry name" value="ZnF_C2H2"/>
    <property type="match status" value="3"/>
</dbReference>
<organism evidence="4 5">
    <name type="scientific">Emericellopsis cladophorae</name>
    <dbReference type="NCBI Taxonomy" id="2686198"/>
    <lineage>
        <taxon>Eukaryota</taxon>
        <taxon>Fungi</taxon>
        <taxon>Dikarya</taxon>
        <taxon>Ascomycota</taxon>
        <taxon>Pezizomycotina</taxon>
        <taxon>Sordariomycetes</taxon>
        <taxon>Hypocreomycetidae</taxon>
        <taxon>Hypocreales</taxon>
        <taxon>Bionectriaceae</taxon>
        <taxon>Emericellopsis</taxon>
    </lineage>
</organism>
<dbReference type="InterPro" id="IPR013087">
    <property type="entry name" value="Znf_C2H2_type"/>
</dbReference>
<protein>
    <submittedName>
        <fullName evidence="4">Zinc finger protein-like protein</fullName>
    </submittedName>
</protein>
<accession>A0A9P9Y945</accession>
<feature type="region of interest" description="Disordered" evidence="2">
    <location>
        <begin position="141"/>
        <end position="166"/>
    </location>
</feature>
<evidence type="ECO:0000313" key="5">
    <source>
        <dbReference type="Proteomes" id="UP001055219"/>
    </source>
</evidence>
<dbReference type="Gene3D" id="3.30.160.60">
    <property type="entry name" value="Classic Zinc Finger"/>
    <property type="match status" value="1"/>
</dbReference>
<proteinExistence type="predicted"/>
<reference evidence="4" key="2">
    <citation type="submission" date="2022-07" db="EMBL/GenBank/DDBJ databases">
        <authorList>
            <person name="Goncalves M.F.M."/>
            <person name="Hilario S."/>
            <person name="Van De Peer Y."/>
            <person name="Esteves A.C."/>
            <person name="Alves A."/>
        </authorList>
    </citation>
    <scope>NUCLEOTIDE SEQUENCE</scope>
    <source>
        <strain evidence="4">MUM 19.33</strain>
    </source>
</reference>
<feature type="region of interest" description="Disordered" evidence="2">
    <location>
        <begin position="326"/>
        <end position="383"/>
    </location>
</feature>
<dbReference type="OrthoDB" id="3437960at2759"/>
<dbReference type="InterPro" id="IPR036236">
    <property type="entry name" value="Znf_C2H2_sf"/>
</dbReference>
<evidence type="ECO:0000313" key="4">
    <source>
        <dbReference type="EMBL" id="KAI6785658.1"/>
    </source>
</evidence>
<dbReference type="SUPFAM" id="SSF57667">
    <property type="entry name" value="beta-beta-alpha zinc fingers"/>
    <property type="match status" value="1"/>
</dbReference>
<dbReference type="Proteomes" id="UP001055219">
    <property type="component" value="Unassembled WGS sequence"/>
</dbReference>
<reference evidence="4" key="1">
    <citation type="journal article" date="2021" name="J Fungi (Basel)">
        <title>Genomic and Metabolomic Analyses of the Marine Fungus Emericellopsis cladophorae: Insights into Saltwater Adaptability Mechanisms and Its Biosynthetic Potential.</title>
        <authorList>
            <person name="Goncalves M.F.M."/>
            <person name="Hilario S."/>
            <person name="Van de Peer Y."/>
            <person name="Esteves A.C."/>
            <person name="Alves A."/>
        </authorList>
    </citation>
    <scope>NUCLEOTIDE SEQUENCE</scope>
    <source>
        <strain evidence="4">MUM 19.33</strain>
    </source>
</reference>
<feature type="region of interest" description="Disordered" evidence="2">
    <location>
        <begin position="495"/>
        <end position="521"/>
    </location>
</feature>
<name>A0A9P9Y945_9HYPO</name>
<feature type="compositionally biased region" description="Polar residues" evidence="2">
    <location>
        <begin position="353"/>
        <end position="366"/>
    </location>
</feature>